<keyword evidence="7" id="KW-0539">Nucleus</keyword>
<feature type="domain" description="C2H2-type" evidence="10">
    <location>
        <begin position="111"/>
        <end position="144"/>
    </location>
</feature>
<name>B6HS71_PENRW</name>
<proteinExistence type="predicted"/>
<dbReference type="VEuPathDB" id="FungiDB:PCH_Pc22g03840"/>
<sequence>MPKGRKSFPCPRAKSVGCKKKFSSRRYAITHAQRVHDNIAWPCPRAEELDCDKTFGSKSDAKEHAKREHDQTKSPCPLAEEEGCTLQFCNKQSAEKHAENIHGDQGTRPKFPCPQAEAANCKKKFASISSANKHARQVHDQVKWPCPMAEEKGCRMEFSTKGAASVHAERAHGPKRESKGFPCPRADEVNCKRRFTTKQNANRHADQAHKKTKWPCPSAEEVGCTLQFTDQHNAKRHAKSAHGDNYKPTRKEFPCPRAQDEKCVKLFSSPDSARTHSKMAHGKAESDETFIAAWPMISPPSPLRDVDGNIIPGWDKLPNPFFLEDRRTWACPHPGCTTTYLTNVGVKYHYLAIHLNARWPCASAKTLGCNRMFSSIYDAKKHADEHFPRCKWICTYDRCLAQMQGRKMSRVTALTHYNAHLRRGQFQKGEYKLEKVFAAVSDGNTEAEDNHIELQNSEDEEDGDGDRESSSQDGHDDDHDDDDDHDEVDNPDTEPGIILPDDIGPSTELAATWLDGLHRKQDSLRKGPGRVLDGQVLGTQVCPKSTVISLETGVLYKTRIGTKYHIGLKTRCAPCNGRFMFDEFLRKNLLEKNPDQTICCHESCVGSLWESSKLCMKHFLEWTPELLEEDIDAMNDLRELAHRATSERWHPQTILTARAITMRKCGEANVPASQIVTIDLETNMHSREVLQVGIVDSKGAVVLDCLTRYSEGVTAPSVSSSSGPATWRQRQWESKVRHYTTVNGTLDAKGVVRKLRANGIDKDTIFVAWATWPLDLNYLRLWLEDEKFEDILPGDENVCMLMSEFRANFKSMLGTTCYRGRAFPLSLPVLFVVFFGNTHDLAGRNHHALYDAQQTALLMTLFEDLCRHPHERVFFKGCGATNMGSRKRQISIEESLASMSIPKRVRHH</sequence>
<dbReference type="SUPFAM" id="SSF53098">
    <property type="entry name" value="Ribonuclease H-like"/>
    <property type="match status" value="1"/>
</dbReference>
<evidence type="ECO:0000256" key="3">
    <source>
        <dbReference type="ARBA" id="ARBA00022771"/>
    </source>
</evidence>
<accession>B6HS71</accession>
<dbReference type="OrthoDB" id="6077919at2759"/>
<feature type="compositionally biased region" description="Acidic residues" evidence="9">
    <location>
        <begin position="478"/>
        <end position="492"/>
    </location>
</feature>
<keyword evidence="3 8" id="KW-0863">Zinc-finger</keyword>
<evidence type="ECO:0000256" key="5">
    <source>
        <dbReference type="ARBA" id="ARBA00023015"/>
    </source>
</evidence>
<dbReference type="BioCyc" id="PCHR:PC22G03840-MONOMER"/>
<keyword evidence="6" id="KW-0804">Transcription</keyword>
<dbReference type="HOGENOM" id="CLU_319842_0_0_1"/>
<evidence type="ECO:0000256" key="6">
    <source>
        <dbReference type="ARBA" id="ARBA00023163"/>
    </source>
</evidence>
<organism evidence="11 12">
    <name type="scientific">Penicillium rubens (strain ATCC 28089 / DSM 1075 / NRRL 1951 / Wisconsin 54-1255)</name>
    <name type="common">Penicillium chrysogenum</name>
    <dbReference type="NCBI Taxonomy" id="500485"/>
    <lineage>
        <taxon>Eukaryota</taxon>
        <taxon>Fungi</taxon>
        <taxon>Dikarya</taxon>
        <taxon>Ascomycota</taxon>
        <taxon>Pezizomycotina</taxon>
        <taxon>Eurotiomycetes</taxon>
        <taxon>Eurotiomycetidae</taxon>
        <taxon>Eurotiales</taxon>
        <taxon>Aspergillaceae</taxon>
        <taxon>Penicillium</taxon>
        <taxon>Penicillium chrysogenum species complex</taxon>
    </lineage>
</organism>
<dbReference type="AlphaFoldDB" id="B6HS71"/>
<dbReference type="OMA" id="CAPCNGR"/>
<dbReference type="Proteomes" id="UP000000724">
    <property type="component" value="Contig Pc00c22"/>
</dbReference>
<evidence type="ECO:0000256" key="8">
    <source>
        <dbReference type="PROSITE-ProRule" id="PRU00042"/>
    </source>
</evidence>
<dbReference type="InterPro" id="IPR036397">
    <property type="entry name" value="RNaseH_sf"/>
</dbReference>
<dbReference type="PANTHER" id="PTHR46179:SF13">
    <property type="entry name" value="C2H2-TYPE DOMAIN-CONTAINING PROTEIN"/>
    <property type="match status" value="1"/>
</dbReference>
<evidence type="ECO:0000256" key="7">
    <source>
        <dbReference type="ARBA" id="ARBA00023242"/>
    </source>
</evidence>
<dbReference type="Gene3D" id="3.30.420.10">
    <property type="entry name" value="Ribonuclease H-like superfamily/Ribonuclease H"/>
    <property type="match status" value="1"/>
</dbReference>
<evidence type="ECO:0000256" key="4">
    <source>
        <dbReference type="ARBA" id="ARBA00022833"/>
    </source>
</evidence>
<feature type="compositionally biased region" description="Basic and acidic residues" evidence="9">
    <location>
        <begin position="466"/>
        <end position="477"/>
    </location>
</feature>
<protein>
    <submittedName>
        <fullName evidence="11">Pc22g03840 protein</fullName>
    </submittedName>
</protein>
<evidence type="ECO:0000256" key="9">
    <source>
        <dbReference type="SAM" id="MobiDB-lite"/>
    </source>
</evidence>
<dbReference type="EMBL" id="AM920437">
    <property type="protein sequence ID" value="CAP97672.1"/>
    <property type="molecule type" value="Genomic_DNA"/>
</dbReference>
<evidence type="ECO:0000256" key="1">
    <source>
        <dbReference type="ARBA" id="ARBA00004123"/>
    </source>
</evidence>
<dbReference type="GO" id="GO:0006357">
    <property type="term" value="P:regulation of transcription by RNA polymerase II"/>
    <property type="evidence" value="ECO:0007669"/>
    <property type="project" value="TreeGrafter"/>
</dbReference>
<dbReference type="PANTHER" id="PTHR46179">
    <property type="entry name" value="ZINC FINGER PROTEIN"/>
    <property type="match status" value="1"/>
</dbReference>
<dbReference type="Gene3D" id="3.30.160.60">
    <property type="entry name" value="Classic Zinc Finger"/>
    <property type="match status" value="3"/>
</dbReference>
<dbReference type="InterPro" id="IPR051061">
    <property type="entry name" value="Zinc_finger_trans_reg"/>
</dbReference>
<dbReference type="InterPro" id="IPR012337">
    <property type="entry name" value="RNaseH-like_sf"/>
</dbReference>
<reference evidence="11 12" key="1">
    <citation type="journal article" date="2008" name="Nat. Biotechnol.">
        <title>Genome sequencing and analysis of the filamentous fungus Penicillium chrysogenum.</title>
        <authorList>
            <person name="van den Berg M.A."/>
            <person name="Albang R."/>
            <person name="Albermann K."/>
            <person name="Badger J.H."/>
            <person name="Daran J.-M."/>
            <person name="Driessen A.J.M."/>
            <person name="Garcia-Estrada C."/>
            <person name="Fedorova N.D."/>
            <person name="Harris D.M."/>
            <person name="Heijne W.H.M."/>
            <person name="Joardar V.S."/>
            <person name="Kiel J.A.K.W."/>
            <person name="Kovalchuk A."/>
            <person name="Martin J.F."/>
            <person name="Nierman W.C."/>
            <person name="Nijland J.G."/>
            <person name="Pronk J.T."/>
            <person name="Roubos J.A."/>
            <person name="van der Klei I.J."/>
            <person name="van Peij N.N.M.E."/>
            <person name="Veenhuis M."/>
            <person name="von Doehren H."/>
            <person name="Wagner C."/>
            <person name="Wortman J.R."/>
            <person name="Bovenberg R.A.L."/>
        </authorList>
    </citation>
    <scope>NUCLEOTIDE SEQUENCE [LARGE SCALE GENOMIC DNA]</scope>
    <source>
        <strain evidence="12">ATCC 28089 / DSM 1075 / NRRL 1951 / Wisconsin 54-1255</strain>
    </source>
</reference>
<dbReference type="GO" id="GO:0005634">
    <property type="term" value="C:nucleus"/>
    <property type="evidence" value="ECO:0007669"/>
    <property type="project" value="UniProtKB-SubCell"/>
</dbReference>
<dbReference type="GO" id="GO:0003676">
    <property type="term" value="F:nucleic acid binding"/>
    <property type="evidence" value="ECO:0007669"/>
    <property type="project" value="InterPro"/>
</dbReference>
<keyword evidence="4" id="KW-0862">Zinc</keyword>
<evidence type="ECO:0000313" key="11">
    <source>
        <dbReference type="EMBL" id="CAP97672.1"/>
    </source>
</evidence>
<dbReference type="PROSITE" id="PS50157">
    <property type="entry name" value="ZINC_FINGER_C2H2_2"/>
    <property type="match status" value="3"/>
</dbReference>
<dbReference type="SMART" id="SM00355">
    <property type="entry name" value="ZnF_C2H2"/>
    <property type="match status" value="7"/>
</dbReference>
<evidence type="ECO:0000256" key="2">
    <source>
        <dbReference type="ARBA" id="ARBA00022723"/>
    </source>
</evidence>
<comment type="subcellular location">
    <subcellularLocation>
        <location evidence="1">Nucleus</location>
    </subcellularLocation>
</comment>
<dbReference type="GO" id="GO:0008270">
    <property type="term" value="F:zinc ion binding"/>
    <property type="evidence" value="ECO:0007669"/>
    <property type="project" value="UniProtKB-KW"/>
</dbReference>
<keyword evidence="5" id="KW-0805">Transcription regulation</keyword>
<evidence type="ECO:0000259" key="10">
    <source>
        <dbReference type="PROSITE" id="PS50157"/>
    </source>
</evidence>
<evidence type="ECO:0000313" key="12">
    <source>
        <dbReference type="Proteomes" id="UP000000724"/>
    </source>
</evidence>
<keyword evidence="12" id="KW-1185">Reference proteome</keyword>
<feature type="domain" description="C2H2-type" evidence="10">
    <location>
        <begin position="181"/>
        <end position="214"/>
    </location>
</feature>
<feature type="region of interest" description="Disordered" evidence="9">
    <location>
        <begin position="442"/>
        <end position="504"/>
    </location>
</feature>
<feature type="compositionally biased region" description="Acidic residues" evidence="9">
    <location>
        <begin position="456"/>
        <end position="465"/>
    </location>
</feature>
<dbReference type="InterPro" id="IPR013087">
    <property type="entry name" value="Znf_C2H2_type"/>
</dbReference>
<feature type="domain" description="C2H2-type" evidence="10">
    <location>
        <begin position="41"/>
        <end position="74"/>
    </location>
</feature>
<gene>
    <name evidence="11" type="ORF">Pc22g03840</name>
    <name evidence="11" type="ORF">PCH_Pc22g03840</name>
</gene>
<dbReference type="eggNOG" id="ENOG502T2DH">
    <property type="taxonomic scope" value="Eukaryota"/>
</dbReference>
<keyword evidence="2" id="KW-0479">Metal-binding</keyword>